<dbReference type="EMBL" id="FJOF01000002">
    <property type="protein sequence ID" value="CZR36486.1"/>
    <property type="molecule type" value="Genomic_DNA"/>
</dbReference>
<dbReference type="VEuPathDB" id="FungiDB:FPRO_03254"/>
<evidence type="ECO:0000313" key="3">
    <source>
        <dbReference type="Proteomes" id="UP000183971"/>
    </source>
</evidence>
<evidence type="ECO:0000313" key="2">
    <source>
        <dbReference type="EMBL" id="CZR36486.1"/>
    </source>
</evidence>
<keyword evidence="1" id="KW-0472">Membrane</keyword>
<dbReference type="RefSeq" id="XP_031077079.1">
    <property type="nucleotide sequence ID" value="XM_031226554.1"/>
</dbReference>
<keyword evidence="1" id="KW-1133">Transmembrane helix</keyword>
<dbReference type="Proteomes" id="UP000183971">
    <property type="component" value="Unassembled WGS sequence"/>
</dbReference>
<feature type="transmembrane region" description="Helical" evidence="1">
    <location>
        <begin position="14"/>
        <end position="32"/>
    </location>
</feature>
<gene>
    <name evidence="2" type="ORF">FPRO_03254</name>
</gene>
<accession>A0A1L7VA98</accession>
<keyword evidence="3" id="KW-1185">Reference proteome</keyword>
<protein>
    <submittedName>
        <fullName evidence="2">Uncharacterized protein</fullName>
    </submittedName>
</protein>
<comment type="caution">
    <text evidence="2">The sequence shown here is derived from an EMBL/GenBank/DDBJ whole genome shotgun (WGS) entry which is preliminary data.</text>
</comment>
<name>A0A1L7VA98_FUSPR</name>
<organism evidence="2 3">
    <name type="scientific">Fusarium proliferatum (strain ET1)</name>
    <name type="common">Orchid endophyte fungus</name>
    <dbReference type="NCBI Taxonomy" id="1227346"/>
    <lineage>
        <taxon>Eukaryota</taxon>
        <taxon>Fungi</taxon>
        <taxon>Dikarya</taxon>
        <taxon>Ascomycota</taxon>
        <taxon>Pezizomycotina</taxon>
        <taxon>Sordariomycetes</taxon>
        <taxon>Hypocreomycetidae</taxon>
        <taxon>Hypocreales</taxon>
        <taxon>Nectriaceae</taxon>
        <taxon>Fusarium</taxon>
        <taxon>Fusarium fujikuroi species complex</taxon>
    </lineage>
</organism>
<evidence type="ECO:0000256" key="1">
    <source>
        <dbReference type="SAM" id="Phobius"/>
    </source>
</evidence>
<keyword evidence="1" id="KW-0812">Transmembrane</keyword>
<dbReference type="AlphaFoldDB" id="A0A1L7VA98"/>
<proteinExistence type="predicted"/>
<dbReference type="GeneID" id="42048139"/>
<reference evidence="3" key="1">
    <citation type="journal article" date="2016" name="Genome Biol. Evol.">
        <title>Comparative 'omics' of the Fusarium fujikuroi species complex highlights differences in genetic potential and metabolite synthesis.</title>
        <authorList>
            <person name="Niehaus E.-M."/>
            <person name="Muensterkoetter M."/>
            <person name="Proctor R.H."/>
            <person name="Brown D.W."/>
            <person name="Sharon A."/>
            <person name="Idan Y."/>
            <person name="Oren-Young L."/>
            <person name="Sieber C.M."/>
            <person name="Novak O."/>
            <person name="Pencik A."/>
            <person name="Tarkowska D."/>
            <person name="Hromadova K."/>
            <person name="Freeman S."/>
            <person name="Maymon M."/>
            <person name="Elazar M."/>
            <person name="Youssef S.A."/>
            <person name="El-Shabrawy E.S.M."/>
            <person name="Shalaby A.B.A."/>
            <person name="Houterman P."/>
            <person name="Brock N.L."/>
            <person name="Burkhardt I."/>
            <person name="Tsavkelova E.A."/>
            <person name="Dickschat J.S."/>
            <person name="Galuszka P."/>
            <person name="Gueldener U."/>
            <person name="Tudzynski B."/>
        </authorList>
    </citation>
    <scope>NUCLEOTIDE SEQUENCE [LARGE SCALE GENOMIC DNA]</scope>
    <source>
        <strain evidence="3">ET1</strain>
    </source>
</reference>
<sequence>MGGGEWGRRIIERWLWFAVAVAVAAAVAQFGYNCTCNCNQSINPAAVKARADSNIKVDARLID</sequence>